<dbReference type="PANTHER" id="PTHR13287:SF2">
    <property type="entry name" value="ADIPOSE-SECRETED SIGNALING PROTEIN"/>
    <property type="match status" value="1"/>
</dbReference>
<dbReference type="InterPro" id="IPR026794">
    <property type="entry name" value="ADISSP"/>
</dbReference>
<dbReference type="GeneID" id="136812593"/>
<dbReference type="Pfam" id="PF15006">
    <property type="entry name" value="DUF4517"/>
    <property type="match status" value="1"/>
</dbReference>
<sequence length="159" mass="17513">MSGAKETTKKERKKIQFTEDVSLSPHGIQCKPISPNEASIDLGLLSSLHTYEVTFDMVHELGNEIQIPPLQSPLIEVTNMQQLSNGTNGHTITLEIKCPECSSLKETICFENVSEQTYELTLTSRIMPHHMGTPALKDGVRLLQGSPGSTSDATDWKGF</sequence>
<dbReference type="OrthoDB" id="6246153at2759"/>
<accession>A0A7M5WMG3</accession>
<evidence type="ECO:0000313" key="3">
    <source>
        <dbReference type="EnsemblMetazoa" id="CLYHEMP011419.1"/>
    </source>
</evidence>
<proteinExistence type="inferred from homology"/>
<dbReference type="AlphaFoldDB" id="A0A7M5WMG3"/>
<reference evidence="3" key="1">
    <citation type="submission" date="2021-01" db="UniProtKB">
        <authorList>
            <consortium name="EnsemblMetazoa"/>
        </authorList>
    </citation>
    <scope>IDENTIFICATION</scope>
</reference>
<dbReference type="PANTHER" id="PTHR13287">
    <property type="entry name" value="ADIPOSE-SECRETED SIGNALING PROTEIN"/>
    <property type="match status" value="1"/>
</dbReference>
<name>A0A7M5WMG3_9CNID</name>
<organism evidence="3 4">
    <name type="scientific">Clytia hemisphaerica</name>
    <dbReference type="NCBI Taxonomy" id="252671"/>
    <lineage>
        <taxon>Eukaryota</taxon>
        <taxon>Metazoa</taxon>
        <taxon>Cnidaria</taxon>
        <taxon>Hydrozoa</taxon>
        <taxon>Hydroidolina</taxon>
        <taxon>Leptothecata</taxon>
        <taxon>Obeliida</taxon>
        <taxon>Clytiidae</taxon>
        <taxon>Clytia</taxon>
    </lineage>
</organism>
<dbReference type="EnsemblMetazoa" id="CLYHEMT011419.1">
    <property type="protein sequence ID" value="CLYHEMP011419.1"/>
    <property type="gene ID" value="CLYHEMG011419"/>
</dbReference>
<keyword evidence="4" id="KW-1185">Reference proteome</keyword>
<evidence type="ECO:0000313" key="4">
    <source>
        <dbReference type="Proteomes" id="UP000594262"/>
    </source>
</evidence>
<evidence type="ECO:0000256" key="2">
    <source>
        <dbReference type="ARBA" id="ARBA00035300"/>
    </source>
</evidence>
<evidence type="ECO:0000256" key="1">
    <source>
        <dbReference type="ARBA" id="ARBA00035018"/>
    </source>
</evidence>
<comment type="similarity">
    <text evidence="1">Belongs to the ADISSP family.</text>
</comment>
<protein>
    <recommendedName>
        <fullName evidence="2">Adipose-secreted signaling protein</fullName>
    </recommendedName>
</protein>
<dbReference type="RefSeq" id="XP_066925223.1">
    <property type="nucleotide sequence ID" value="XM_067069122.1"/>
</dbReference>
<dbReference type="Proteomes" id="UP000594262">
    <property type="component" value="Unplaced"/>
</dbReference>